<dbReference type="GO" id="GO:0016787">
    <property type="term" value="F:hydrolase activity"/>
    <property type="evidence" value="ECO:0007669"/>
    <property type="project" value="UniProtKB-KW"/>
</dbReference>
<dbReference type="InterPro" id="IPR012341">
    <property type="entry name" value="6hp_glycosidase-like_sf"/>
</dbReference>
<protein>
    <submittedName>
        <fullName evidence="3">Glycoside hydrolase family 88 protein</fullName>
    </submittedName>
</protein>
<dbReference type="Gene3D" id="1.50.10.10">
    <property type="match status" value="1"/>
</dbReference>
<keyword evidence="1 3" id="KW-0378">Hydrolase</keyword>
<evidence type="ECO:0000256" key="1">
    <source>
        <dbReference type="ARBA" id="ARBA00022801"/>
    </source>
</evidence>
<name>A0ABN1UUR0_9ACTN</name>
<dbReference type="PANTHER" id="PTHR33886">
    <property type="entry name" value="UNSATURATED RHAMNOGALACTURONAN HYDROLASE (EUROFUNG)"/>
    <property type="match status" value="1"/>
</dbReference>
<dbReference type="InterPro" id="IPR008928">
    <property type="entry name" value="6-hairpin_glycosidase_sf"/>
</dbReference>
<feature type="signal peptide" evidence="2">
    <location>
        <begin position="1"/>
        <end position="27"/>
    </location>
</feature>
<feature type="chain" id="PRO_5045902489" evidence="2">
    <location>
        <begin position="28"/>
        <end position="400"/>
    </location>
</feature>
<dbReference type="InterPro" id="IPR010905">
    <property type="entry name" value="Glyco_hydro_88"/>
</dbReference>
<evidence type="ECO:0000313" key="4">
    <source>
        <dbReference type="Proteomes" id="UP001501371"/>
    </source>
</evidence>
<organism evidence="3 4">
    <name type="scientific">Streptomyces hebeiensis</name>
    <dbReference type="NCBI Taxonomy" id="229486"/>
    <lineage>
        <taxon>Bacteria</taxon>
        <taxon>Bacillati</taxon>
        <taxon>Actinomycetota</taxon>
        <taxon>Actinomycetes</taxon>
        <taxon>Kitasatosporales</taxon>
        <taxon>Streptomycetaceae</taxon>
        <taxon>Streptomyces</taxon>
    </lineage>
</organism>
<dbReference type="RefSeq" id="WP_344274927.1">
    <property type="nucleotide sequence ID" value="NZ_BAAAKV010000020.1"/>
</dbReference>
<dbReference type="Pfam" id="PF07470">
    <property type="entry name" value="Glyco_hydro_88"/>
    <property type="match status" value="1"/>
</dbReference>
<proteinExistence type="predicted"/>
<reference evidence="3 4" key="1">
    <citation type="journal article" date="2019" name="Int. J. Syst. Evol. Microbiol.">
        <title>The Global Catalogue of Microorganisms (GCM) 10K type strain sequencing project: providing services to taxonomists for standard genome sequencing and annotation.</title>
        <authorList>
            <consortium name="The Broad Institute Genomics Platform"/>
            <consortium name="The Broad Institute Genome Sequencing Center for Infectious Disease"/>
            <person name="Wu L."/>
            <person name="Ma J."/>
        </authorList>
    </citation>
    <scope>NUCLEOTIDE SEQUENCE [LARGE SCALE GENOMIC DNA]</scope>
    <source>
        <strain evidence="3 4">JCM 12696</strain>
    </source>
</reference>
<sequence length="400" mass="44026">MIGRRTVIASTLGLTGALLPPVAAAHAQGVPDATHPDGPDAVRAAGAVADLSRAVVDSAIARHPDPATLGGWGYTCGLFLYGVYRVYQRIGDPSYLAYIKRWVDRFVDEDGGMDRTFNNLDAMQAGNLLLILHRETGDPRYRTAADRIRDRITTYPRTSDGGMWHATSKTNELWADGVFMAQPFLLRHGIAYGDEDYAYEEVARNLTVYFTRLKASNGLLYHAYDADGDAPWKPDPATGTSAFFWARAIGWTALTHVEVLELLPAGHPARAGLVSHVRHLARGFVRYQDPSSGRWFQVVDRGSDPGNWTETSASSMYTLMLHAALRHGYVSGRHYKRAVRDGYAGVLEKVTTGPDGLTDITDISEGTNVGDLAYYFGRRRNTNDLHGLGAFLLMNERLAH</sequence>
<gene>
    <name evidence="3" type="ORF">GCM10009654_26520</name>
</gene>
<dbReference type="InterPro" id="IPR052043">
    <property type="entry name" value="PolySaccharide_Degr_Enz"/>
</dbReference>
<dbReference type="SUPFAM" id="SSF48208">
    <property type="entry name" value="Six-hairpin glycosidases"/>
    <property type="match status" value="1"/>
</dbReference>
<keyword evidence="2" id="KW-0732">Signal</keyword>
<evidence type="ECO:0000256" key="2">
    <source>
        <dbReference type="SAM" id="SignalP"/>
    </source>
</evidence>
<keyword evidence="4" id="KW-1185">Reference proteome</keyword>
<dbReference type="EMBL" id="BAAAKV010000020">
    <property type="protein sequence ID" value="GAA1168066.1"/>
    <property type="molecule type" value="Genomic_DNA"/>
</dbReference>
<dbReference type="PANTHER" id="PTHR33886:SF8">
    <property type="entry name" value="UNSATURATED RHAMNOGALACTURONAN HYDROLASE (EUROFUNG)"/>
    <property type="match status" value="1"/>
</dbReference>
<dbReference type="Proteomes" id="UP001501371">
    <property type="component" value="Unassembled WGS sequence"/>
</dbReference>
<accession>A0ABN1UUR0</accession>
<evidence type="ECO:0000313" key="3">
    <source>
        <dbReference type="EMBL" id="GAA1168066.1"/>
    </source>
</evidence>
<comment type="caution">
    <text evidence="3">The sequence shown here is derived from an EMBL/GenBank/DDBJ whole genome shotgun (WGS) entry which is preliminary data.</text>
</comment>